<dbReference type="GeneID" id="19172874"/>
<accession>W9XQN1</accession>
<dbReference type="STRING" id="1182542.W9XQN1"/>
<dbReference type="OrthoDB" id="2130169at2759"/>
<name>W9XQN1_9EURO</name>
<dbReference type="GO" id="GO:0004029">
    <property type="term" value="F:aldehyde dehydrogenase (NAD+) activity"/>
    <property type="evidence" value="ECO:0007669"/>
    <property type="project" value="TreeGrafter"/>
</dbReference>
<comment type="caution">
    <text evidence="2">The sequence shown here is derived from an EMBL/GenBank/DDBJ whole genome shotgun (WGS) entry which is preliminary data.</text>
</comment>
<keyword evidence="3" id="KW-1185">Reference proteome</keyword>
<dbReference type="Proteomes" id="UP000019478">
    <property type="component" value="Unassembled WGS sequence"/>
</dbReference>
<dbReference type="GO" id="GO:0005737">
    <property type="term" value="C:cytoplasm"/>
    <property type="evidence" value="ECO:0007669"/>
    <property type="project" value="TreeGrafter"/>
</dbReference>
<evidence type="ECO:0000313" key="3">
    <source>
        <dbReference type="Proteomes" id="UP000019478"/>
    </source>
</evidence>
<dbReference type="Gene3D" id="3.40.50.720">
    <property type="entry name" value="NAD(P)-binding Rossmann-like Domain"/>
    <property type="match status" value="1"/>
</dbReference>
<dbReference type="InterPro" id="IPR016040">
    <property type="entry name" value="NAD(P)-bd_dom"/>
</dbReference>
<dbReference type="EMBL" id="AMGY01000008">
    <property type="protein sequence ID" value="EXJ79286.1"/>
    <property type="molecule type" value="Genomic_DNA"/>
</dbReference>
<dbReference type="Pfam" id="PF13460">
    <property type="entry name" value="NAD_binding_10"/>
    <property type="match status" value="1"/>
</dbReference>
<dbReference type="PANTHER" id="PTHR48079:SF6">
    <property type="entry name" value="NAD(P)-BINDING DOMAIN-CONTAINING PROTEIN-RELATED"/>
    <property type="match status" value="1"/>
</dbReference>
<dbReference type="eggNOG" id="KOG1502">
    <property type="taxonomic scope" value="Eukaryota"/>
</dbReference>
<dbReference type="RefSeq" id="XP_007737074.1">
    <property type="nucleotide sequence ID" value="XM_007738884.1"/>
</dbReference>
<dbReference type="AlphaFoldDB" id="W9XQN1"/>
<dbReference type="SUPFAM" id="SSF51735">
    <property type="entry name" value="NAD(P)-binding Rossmann-fold domains"/>
    <property type="match status" value="1"/>
</dbReference>
<organism evidence="2 3">
    <name type="scientific">Capronia epimyces CBS 606.96</name>
    <dbReference type="NCBI Taxonomy" id="1182542"/>
    <lineage>
        <taxon>Eukaryota</taxon>
        <taxon>Fungi</taxon>
        <taxon>Dikarya</taxon>
        <taxon>Ascomycota</taxon>
        <taxon>Pezizomycotina</taxon>
        <taxon>Eurotiomycetes</taxon>
        <taxon>Chaetothyriomycetidae</taxon>
        <taxon>Chaetothyriales</taxon>
        <taxon>Herpotrichiellaceae</taxon>
        <taxon>Capronia</taxon>
    </lineage>
</organism>
<reference evidence="2 3" key="1">
    <citation type="submission" date="2013-03" db="EMBL/GenBank/DDBJ databases">
        <title>The Genome Sequence of Capronia epimyces CBS 606.96.</title>
        <authorList>
            <consortium name="The Broad Institute Genomics Platform"/>
            <person name="Cuomo C."/>
            <person name="de Hoog S."/>
            <person name="Gorbushina A."/>
            <person name="Walker B."/>
            <person name="Young S.K."/>
            <person name="Zeng Q."/>
            <person name="Gargeya S."/>
            <person name="Fitzgerald M."/>
            <person name="Haas B."/>
            <person name="Abouelleil A."/>
            <person name="Allen A.W."/>
            <person name="Alvarado L."/>
            <person name="Arachchi H.M."/>
            <person name="Berlin A.M."/>
            <person name="Chapman S.B."/>
            <person name="Gainer-Dewar J."/>
            <person name="Goldberg J."/>
            <person name="Griggs A."/>
            <person name="Gujja S."/>
            <person name="Hansen M."/>
            <person name="Howarth C."/>
            <person name="Imamovic A."/>
            <person name="Ireland A."/>
            <person name="Larimer J."/>
            <person name="McCowan C."/>
            <person name="Murphy C."/>
            <person name="Pearson M."/>
            <person name="Poon T.W."/>
            <person name="Priest M."/>
            <person name="Roberts A."/>
            <person name="Saif S."/>
            <person name="Shea T."/>
            <person name="Sisk P."/>
            <person name="Sykes S."/>
            <person name="Wortman J."/>
            <person name="Nusbaum C."/>
            <person name="Birren B."/>
        </authorList>
    </citation>
    <scope>NUCLEOTIDE SEQUENCE [LARGE SCALE GENOMIC DNA]</scope>
    <source>
        <strain evidence="2 3">CBS 606.96</strain>
    </source>
</reference>
<evidence type="ECO:0000313" key="2">
    <source>
        <dbReference type="EMBL" id="EXJ79286.1"/>
    </source>
</evidence>
<gene>
    <name evidence="2" type="ORF">A1O3_08788</name>
</gene>
<dbReference type="PANTHER" id="PTHR48079">
    <property type="entry name" value="PROTEIN YEEZ"/>
    <property type="match status" value="1"/>
</dbReference>
<proteinExistence type="predicted"/>
<feature type="domain" description="NAD(P)-binding" evidence="1">
    <location>
        <begin position="14"/>
        <end position="91"/>
    </location>
</feature>
<dbReference type="InterPro" id="IPR051783">
    <property type="entry name" value="NAD(P)-dependent_oxidoreduct"/>
</dbReference>
<dbReference type="InterPro" id="IPR036291">
    <property type="entry name" value="NAD(P)-bd_dom_sf"/>
</dbReference>
<protein>
    <recommendedName>
        <fullName evidence="1">NAD(P)-binding domain-containing protein</fullName>
    </recommendedName>
</protein>
<dbReference type="HOGENOM" id="CLU_007383_12_1_1"/>
<evidence type="ECO:0000259" key="1">
    <source>
        <dbReference type="Pfam" id="PF13460"/>
    </source>
</evidence>
<sequence>MTTTASKVFIIGPGLIGWNILDQLVAEGYQVTALTRREQQASEIRQSGATAVMGTLADVELIREHSAASDIVIQCATGDDLALAQAVLDGARLRARAGLSSIYLHTSGAKVFDDGAKGMFCSERVYLDSVRGDMDSVGPDAPHRHVDAALVAAEEDASLRSHLRLAIVLPPEVYGYDDRHGRLSMTIPKLTRFALKHGYVPVIGKGLAVETNVHYRDLVGGYVAILHFLEQQQQEQEQQSIDTNTNTNTTNPYWLCENGDGTEFAWIDAATIIARALHQAGRIADPRPRQPPEQLYGELCGDRTESYLGLNCRARAVRLRQLGWEPREKKIWESYLDDELPVLLRE</sequence>